<evidence type="ECO:0000313" key="9">
    <source>
        <dbReference type="EMBL" id="KKZ65630.1"/>
    </source>
</evidence>
<dbReference type="SMART" id="SM00220">
    <property type="entry name" value="S_TKc"/>
    <property type="match status" value="1"/>
</dbReference>
<evidence type="ECO:0000259" key="8">
    <source>
        <dbReference type="PROSITE" id="PS50011"/>
    </source>
</evidence>
<evidence type="ECO:0000256" key="4">
    <source>
        <dbReference type="ARBA" id="ARBA00022777"/>
    </source>
</evidence>
<dbReference type="EMBL" id="LCZI01000605">
    <property type="protein sequence ID" value="KKZ65630.1"/>
    <property type="molecule type" value="Genomic_DNA"/>
</dbReference>
<dbReference type="OrthoDB" id="5979581at2759"/>
<dbReference type="Gene3D" id="3.30.200.20">
    <property type="entry name" value="Phosphorylase Kinase, domain 1"/>
    <property type="match status" value="1"/>
</dbReference>
<comment type="caution">
    <text evidence="9">The sequence shown here is derived from an EMBL/GenBank/DDBJ whole genome shotgun (WGS) entry which is preliminary data.</text>
</comment>
<keyword evidence="1 7" id="KW-0723">Serine/threonine-protein kinase</keyword>
<protein>
    <recommendedName>
        <fullName evidence="8">Protein kinase domain-containing protein</fullName>
    </recommendedName>
</protein>
<evidence type="ECO:0000256" key="6">
    <source>
        <dbReference type="PROSITE-ProRule" id="PRU10141"/>
    </source>
</evidence>
<dbReference type="PROSITE" id="PS00107">
    <property type="entry name" value="PROTEIN_KINASE_ATP"/>
    <property type="match status" value="1"/>
</dbReference>
<sequence length="446" mass="51270">MRLIRHTLTRPFSSLHRKPLPVPSPGPLLPQGEVVDEEICPGYNSKNFYPAKPGQVLANRYQILVKVGWGVSSTVWFARDMRGHRWESESLVALKIANARTDTDDADEWQMEEHIAKANPSHRGRPIFRTSSECFEVTSSGGKHLCLAYEPMREPIWLFQRRFKNGTIPLPLVKTYILLLLAGLDYLHTECKVVHTDLKLDNIMVTFEDPAVVGDFMNSQLDNQPMQYKIDSTGRPVYRCHNDFGPLRKLGNIPKIVDFGSSIRLDAQDDWGVYPIEPDHYRAPEVILGCGWRMSADIWNFGVLLWDIIQGKTLFRQIHDTRGQYDAKAHIAEMIALLGPPPPELLARSHSMRGYKWPEPAKREDGKMCESAEQYFAGPFFDKDGNFLHPELIPDRKLADTIPSPPLLEEKDRENFLSFVQMMLVWQPEERKTARELMEHPFLRLK</sequence>
<dbReference type="InterPro" id="IPR051175">
    <property type="entry name" value="CLK_kinases"/>
</dbReference>
<evidence type="ECO:0000256" key="7">
    <source>
        <dbReference type="RuleBase" id="RU000304"/>
    </source>
</evidence>
<dbReference type="InterPro" id="IPR017441">
    <property type="entry name" value="Protein_kinase_ATP_BS"/>
</dbReference>
<dbReference type="PROSITE" id="PS50011">
    <property type="entry name" value="PROTEIN_KINASE_DOM"/>
    <property type="match status" value="1"/>
</dbReference>
<dbReference type="Gene3D" id="1.10.510.10">
    <property type="entry name" value="Transferase(Phosphotransferase) domain 1"/>
    <property type="match status" value="1"/>
</dbReference>
<dbReference type="Proteomes" id="UP000034164">
    <property type="component" value="Unassembled WGS sequence"/>
</dbReference>
<dbReference type="InterPro" id="IPR000719">
    <property type="entry name" value="Prot_kinase_dom"/>
</dbReference>
<dbReference type="GO" id="GO:0004674">
    <property type="term" value="F:protein serine/threonine kinase activity"/>
    <property type="evidence" value="ECO:0007669"/>
    <property type="project" value="UniProtKB-KW"/>
</dbReference>
<dbReference type="PANTHER" id="PTHR45646">
    <property type="entry name" value="SERINE/THREONINE-PROTEIN KINASE DOA-RELATED"/>
    <property type="match status" value="1"/>
</dbReference>
<evidence type="ECO:0000256" key="3">
    <source>
        <dbReference type="ARBA" id="ARBA00022741"/>
    </source>
</evidence>
<keyword evidence="5 6" id="KW-0067">ATP-binding</keyword>
<keyword evidence="2" id="KW-0808">Transferase</keyword>
<evidence type="ECO:0000256" key="1">
    <source>
        <dbReference type="ARBA" id="ARBA00022527"/>
    </source>
</evidence>
<dbReference type="PANTHER" id="PTHR45646:SF11">
    <property type="entry name" value="SERINE_THREONINE-PROTEIN KINASE DOA"/>
    <property type="match status" value="1"/>
</dbReference>
<dbReference type="GO" id="GO:0005524">
    <property type="term" value="F:ATP binding"/>
    <property type="evidence" value="ECO:0007669"/>
    <property type="project" value="UniProtKB-UniRule"/>
</dbReference>
<accession>A0A0G2I5W0</accession>
<keyword evidence="3 6" id="KW-0547">Nucleotide-binding</keyword>
<reference evidence="10" key="1">
    <citation type="journal article" date="2015" name="PLoS Genet.">
        <title>The dynamic genome and transcriptome of the human fungal pathogen Blastomyces and close relative Emmonsia.</title>
        <authorList>
            <person name="Munoz J.F."/>
            <person name="Gauthier G.M."/>
            <person name="Desjardins C.A."/>
            <person name="Gallo J.E."/>
            <person name="Holder J."/>
            <person name="Sullivan T.D."/>
            <person name="Marty A.J."/>
            <person name="Carmen J.C."/>
            <person name="Chen Z."/>
            <person name="Ding L."/>
            <person name="Gujja S."/>
            <person name="Magrini V."/>
            <person name="Misas E."/>
            <person name="Mitreva M."/>
            <person name="Priest M."/>
            <person name="Saif S."/>
            <person name="Whiston E.A."/>
            <person name="Young S."/>
            <person name="Zeng Q."/>
            <person name="Goldman W.E."/>
            <person name="Mardis E.R."/>
            <person name="Taylor J.W."/>
            <person name="McEwen J.G."/>
            <person name="Clay O.K."/>
            <person name="Klein B.S."/>
            <person name="Cuomo C.A."/>
        </authorList>
    </citation>
    <scope>NUCLEOTIDE SEQUENCE [LARGE SCALE GENOMIC DNA]</scope>
    <source>
        <strain evidence="10">UAMH 3008</strain>
    </source>
</reference>
<name>A0A0G2I5W0_9EURO</name>
<comment type="similarity">
    <text evidence="7">Belongs to the protein kinase superfamily.</text>
</comment>
<proteinExistence type="inferred from homology"/>
<gene>
    <name evidence="9" type="ORF">EMCG_08537</name>
</gene>
<evidence type="ECO:0000313" key="10">
    <source>
        <dbReference type="Proteomes" id="UP000034164"/>
    </source>
</evidence>
<evidence type="ECO:0000256" key="2">
    <source>
        <dbReference type="ARBA" id="ARBA00022679"/>
    </source>
</evidence>
<feature type="binding site" evidence="6">
    <location>
        <position position="95"/>
    </location>
    <ligand>
        <name>ATP</name>
        <dbReference type="ChEBI" id="CHEBI:30616"/>
    </ligand>
</feature>
<feature type="domain" description="Protein kinase" evidence="8">
    <location>
        <begin position="61"/>
        <end position="443"/>
    </location>
</feature>
<dbReference type="VEuPathDB" id="FungiDB:EMCG_08537"/>
<dbReference type="InterPro" id="IPR011009">
    <property type="entry name" value="Kinase-like_dom_sf"/>
</dbReference>
<dbReference type="PROSITE" id="PS00108">
    <property type="entry name" value="PROTEIN_KINASE_ST"/>
    <property type="match status" value="1"/>
</dbReference>
<dbReference type="InterPro" id="IPR008271">
    <property type="entry name" value="Ser/Thr_kinase_AS"/>
</dbReference>
<dbReference type="Pfam" id="PF00069">
    <property type="entry name" value="Pkinase"/>
    <property type="match status" value="2"/>
</dbReference>
<dbReference type="SUPFAM" id="SSF56112">
    <property type="entry name" value="Protein kinase-like (PK-like)"/>
    <property type="match status" value="1"/>
</dbReference>
<keyword evidence="4" id="KW-0418">Kinase</keyword>
<dbReference type="GO" id="GO:0005634">
    <property type="term" value="C:nucleus"/>
    <property type="evidence" value="ECO:0007669"/>
    <property type="project" value="TreeGrafter"/>
</dbReference>
<organism evidence="9 10">
    <name type="scientific">[Emmonsia] crescens</name>
    <dbReference type="NCBI Taxonomy" id="73230"/>
    <lineage>
        <taxon>Eukaryota</taxon>
        <taxon>Fungi</taxon>
        <taxon>Dikarya</taxon>
        <taxon>Ascomycota</taxon>
        <taxon>Pezizomycotina</taxon>
        <taxon>Eurotiomycetes</taxon>
        <taxon>Eurotiomycetidae</taxon>
        <taxon>Onygenales</taxon>
        <taxon>Ajellomycetaceae</taxon>
        <taxon>Emergomyces</taxon>
    </lineage>
</organism>
<dbReference type="GO" id="GO:0043484">
    <property type="term" value="P:regulation of RNA splicing"/>
    <property type="evidence" value="ECO:0007669"/>
    <property type="project" value="TreeGrafter"/>
</dbReference>
<dbReference type="AlphaFoldDB" id="A0A0G2I5W0"/>
<evidence type="ECO:0000256" key="5">
    <source>
        <dbReference type="ARBA" id="ARBA00022840"/>
    </source>
</evidence>